<dbReference type="InterPro" id="IPR055259">
    <property type="entry name" value="YkvP/CgeB_Glyco_trans-like"/>
</dbReference>
<proteinExistence type="predicted"/>
<dbReference type="RefSeq" id="WP_127015351.1">
    <property type="nucleotide sequence ID" value="NZ_CP016379.1"/>
</dbReference>
<dbReference type="OrthoDB" id="6713581at2"/>
<evidence type="ECO:0000313" key="3">
    <source>
        <dbReference type="Proteomes" id="UP000267250"/>
    </source>
</evidence>
<dbReference type="EMBL" id="CP016379">
    <property type="protein sequence ID" value="AZR72021.1"/>
    <property type="molecule type" value="Genomic_DNA"/>
</dbReference>
<organism evidence="2 3">
    <name type="scientific">Anoxybacter fermentans</name>
    <dbReference type="NCBI Taxonomy" id="1323375"/>
    <lineage>
        <taxon>Bacteria</taxon>
        <taxon>Bacillati</taxon>
        <taxon>Bacillota</taxon>
        <taxon>Clostridia</taxon>
        <taxon>Halanaerobiales</taxon>
        <taxon>Anoxybacter</taxon>
    </lineage>
</organism>
<accession>A0A3S9SUP4</accession>
<sequence length="405" mass="47651">MKKLKILYITSGFNHSYPHRFIDQFISTSLKSISHKTKVFQLNKDIDWQSQLFAAIEVFFPDFVFTIHGVNMSESVVQKIKNYGVKMGIWFVDDPYDIDASKQRLYSYDFVFTNEKECVSVYERYGFDKVYYLPLGVQTRYYYPENPPEKYRSDICFVGSPFPKRVEIIKFLYSRLPEMHIKIIGPHWNKHLPENADLIGYPLGPDEIRKYYNGAKINLNIHRGDTEHIVVGQNLNTEGIKAKSPNNRTFDIAACKAFQLANFRPGLKNYFDLENELITFKDKDDLVEKIIYYIDHVEERNRIATNGYKRTISQHRFENRLEKMMDIVKEHLQQEIRYLTSPQMIKQGRLVKSNKAAVYFIINGKKHLIQNVRTFNSLGFDWKDIEVFSQKEIDQIPGGVTIKIE</sequence>
<reference evidence="2 3" key="1">
    <citation type="submission" date="2016-07" db="EMBL/GenBank/DDBJ databases">
        <title>Genome and transcriptome analysis of iron-reducing fermentative bacteria Anoxybacter fermentans.</title>
        <authorList>
            <person name="Zeng X."/>
            <person name="Shao Z."/>
        </authorList>
    </citation>
    <scope>NUCLEOTIDE SEQUENCE [LARGE SCALE GENOMIC DNA]</scope>
    <source>
        <strain evidence="2 3">DY22613</strain>
    </source>
</reference>
<dbReference type="Pfam" id="PF13524">
    <property type="entry name" value="Glyco_trans_1_2"/>
    <property type="match status" value="1"/>
</dbReference>
<evidence type="ECO:0000313" key="2">
    <source>
        <dbReference type="EMBL" id="AZR72021.1"/>
    </source>
</evidence>
<dbReference type="KEGG" id="aft:BBF96_00525"/>
<protein>
    <recommendedName>
        <fullName evidence="1">Spore protein YkvP/CgeB glycosyl transferase-like domain-containing protein</fullName>
    </recommendedName>
</protein>
<gene>
    <name evidence="2" type="ORF">BBF96_00525</name>
</gene>
<dbReference type="AlphaFoldDB" id="A0A3S9SUP4"/>
<evidence type="ECO:0000259" key="1">
    <source>
        <dbReference type="Pfam" id="PF13524"/>
    </source>
</evidence>
<feature type="domain" description="Spore protein YkvP/CgeB glycosyl transferase-like" evidence="1">
    <location>
        <begin position="166"/>
        <end position="326"/>
    </location>
</feature>
<name>A0A3S9SUP4_9FIRM</name>
<keyword evidence="3" id="KW-1185">Reference proteome</keyword>
<dbReference type="SUPFAM" id="SSF53756">
    <property type="entry name" value="UDP-Glycosyltransferase/glycogen phosphorylase"/>
    <property type="match status" value="1"/>
</dbReference>
<dbReference type="Proteomes" id="UP000267250">
    <property type="component" value="Chromosome"/>
</dbReference>